<gene>
    <name evidence="1" type="ORF">OCV57_11200</name>
</gene>
<dbReference type="AlphaFoldDB" id="A0AAE3LN91"/>
<accession>A0AAE3LN91</accession>
<dbReference type="Pfam" id="PF13419">
    <property type="entry name" value="HAD_2"/>
    <property type="match status" value="1"/>
</dbReference>
<dbReference type="InterPro" id="IPR006439">
    <property type="entry name" value="HAD-SF_hydro_IA"/>
</dbReference>
<dbReference type="InterPro" id="IPR023198">
    <property type="entry name" value="PGP-like_dom2"/>
</dbReference>
<organism evidence="1 2">
    <name type="scientific">Hominimerdicola aceti</name>
    <dbReference type="NCBI Taxonomy" id="2981726"/>
    <lineage>
        <taxon>Bacteria</taxon>
        <taxon>Bacillati</taxon>
        <taxon>Bacillota</taxon>
        <taxon>Clostridia</taxon>
        <taxon>Eubacteriales</taxon>
        <taxon>Oscillospiraceae</taxon>
        <taxon>Hominimerdicola</taxon>
    </lineage>
</organism>
<dbReference type="RefSeq" id="WP_267301632.1">
    <property type="nucleotide sequence ID" value="NZ_JAOQJZ010000012.1"/>
</dbReference>
<dbReference type="PANTHER" id="PTHR43434">
    <property type="entry name" value="PHOSPHOGLYCOLATE PHOSPHATASE"/>
    <property type="match status" value="1"/>
</dbReference>
<dbReference type="GO" id="GO:0006281">
    <property type="term" value="P:DNA repair"/>
    <property type="evidence" value="ECO:0007669"/>
    <property type="project" value="TreeGrafter"/>
</dbReference>
<dbReference type="Proteomes" id="UP001208131">
    <property type="component" value="Unassembled WGS sequence"/>
</dbReference>
<evidence type="ECO:0000313" key="2">
    <source>
        <dbReference type="Proteomes" id="UP001208131"/>
    </source>
</evidence>
<dbReference type="PANTHER" id="PTHR43434:SF1">
    <property type="entry name" value="PHOSPHOGLYCOLATE PHOSPHATASE"/>
    <property type="match status" value="1"/>
</dbReference>
<dbReference type="InterPro" id="IPR023214">
    <property type="entry name" value="HAD_sf"/>
</dbReference>
<dbReference type="SUPFAM" id="SSF56784">
    <property type="entry name" value="HAD-like"/>
    <property type="match status" value="1"/>
</dbReference>
<comment type="caution">
    <text evidence="1">The sequence shown here is derived from an EMBL/GenBank/DDBJ whole genome shotgun (WGS) entry which is preliminary data.</text>
</comment>
<evidence type="ECO:0000313" key="1">
    <source>
        <dbReference type="EMBL" id="MCU6706486.1"/>
    </source>
</evidence>
<dbReference type="Gene3D" id="3.40.50.1000">
    <property type="entry name" value="HAD superfamily/HAD-like"/>
    <property type="match status" value="1"/>
</dbReference>
<name>A0AAE3LN91_9FIRM</name>
<dbReference type="EMBL" id="JAOQJZ010000012">
    <property type="protein sequence ID" value="MCU6706486.1"/>
    <property type="molecule type" value="Genomic_DNA"/>
</dbReference>
<dbReference type="InterPro" id="IPR041492">
    <property type="entry name" value="HAD_2"/>
</dbReference>
<dbReference type="SFLD" id="SFLDG01129">
    <property type="entry name" value="C1.5:_HAD__Beta-PGM__Phosphata"/>
    <property type="match status" value="1"/>
</dbReference>
<dbReference type="SFLD" id="SFLDS00003">
    <property type="entry name" value="Haloacid_Dehalogenase"/>
    <property type="match status" value="1"/>
</dbReference>
<keyword evidence="2" id="KW-1185">Reference proteome</keyword>
<dbReference type="PRINTS" id="PR00413">
    <property type="entry name" value="HADHALOGNASE"/>
</dbReference>
<proteinExistence type="predicted"/>
<keyword evidence="1" id="KW-0378">Hydrolase</keyword>
<protein>
    <submittedName>
        <fullName evidence="1">HAD family hydrolase</fullName>
    </submittedName>
</protein>
<sequence>MSKYRYFVFDFDLTLADSSEGILECFKHVLKEFGYPPKDDRTIYNTIGMTLVDAFDLLTDMPDNPQREDMRKAYVKKADEVMVKKTYFYDDTIAILQTLQNAGVKVGIVSTKYRYRIVNTFNEQAGSLPVDIIVGGEDVTRAKPDPQGLDLIIERFGADKSDVLYIGDSYIDAETALNSGVDFAGVTTGSTTKENFEKYPHIYIGSSLLDIFQNI</sequence>
<dbReference type="NCBIfam" id="TIGR01549">
    <property type="entry name" value="HAD-SF-IA-v1"/>
    <property type="match status" value="1"/>
</dbReference>
<dbReference type="InterPro" id="IPR050155">
    <property type="entry name" value="HAD-like_hydrolase_sf"/>
</dbReference>
<dbReference type="InterPro" id="IPR036412">
    <property type="entry name" value="HAD-like_sf"/>
</dbReference>
<dbReference type="Gene3D" id="1.10.150.240">
    <property type="entry name" value="Putative phosphatase, domain 2"/>
    <property type="match status" value="1"/>
</dbReference>
<reference evidence="1 2" key="1">
    <citation type="journal article" date="2021" name="ISME Commun">
        <title>Automated analysis of genomic sequences facilitates high-throughput and comprehensive description of bacteria.</title>
        <authorList>
            <person name="Hitch T.C.A."/>
        </authorList>
    </citation>
    <scope>NUCLEOTIDE SEQUENCE [LARGE SCALE GENOMIC DNA]</scope>
    <source>
        <strain evidence="1 2">Sanger_31</strain>
    </source>
</reference>
<dbReference type="GO" id="GO:0008967">
    <property type="term" value="F:phosphoglycolate phosphatase activity"/>
    <property type="evidence" value="ECO:0007669"/>
    <property type="project" value="TreeGrafter"/>
</dbReference>